<dbReference type="SUPFAM" id="SSF52954">
    <property type="entry name" value="Class II aaRS ABD-related"/>
    <property type="match status" value="1"/>
</dbReference>
<dbReference type="CDD" id="cd00779">
    <property type="entry name" value="ProRS_core_prok"/>
    <property type="match status" value="1"/>
</dbReference>
<evidence type="ECO:0000256" key="7">
    <source>
        <dbReference type="ARBA" id="ARBA00022917"/>
    </source>
</evidence>
<dbReference type="PANTHER" id="PTHR42753:SF2">
    <property type="entry name" value="PROLINE--TRNA LIGASE"/>
    <property type="match status" value="1"/>
</dbReference>
<comment type="similarity">
    <text evidence="10">Belongs to the class-II aminoacyl-tRNA synthetase family. ProS type 1 subfamily.</text>
</comment>
<dbReference type="CDD" id="cd04334">
    <property type="entry name" value="ProRS-INS"/>
    <property type="match status" value="1"/>
</dbReference>
<evidence type="ECO:0000259" key="11">
    <source>
        <dbReference type="PROSITE" id="PS50862"/>
    </source>
</evidence>
<proteinExistence type="inferred from homology"/>
<dbReference type="GO" id="GO:0002161">
    <property type="term" value="F:aminoacyl-tRNA deacylase activity"/>
    <property type="evidence" value="ECO:0007669"/>
    <property type="project" value="InterPro"/>
</dbReference>
<dbReference type="InterPro" id="IPR023717">
    <property type="entry name" value="Pro-tRNA-Synthase_IIa_type1"/>
</dbReference>
<dbReference type="EC" id="6.1.1.15" evidence="10"/>
<dbReference type="Proteomes" id="UP001324634">
    <property type="component" value="Chromosome"/>
</dbReference>
<dbReference type="RefSeq" id="WP_321395467.1">
    <property type="nucleotide sequence ID" value="NZ_CP139487.1"/>
</dbReference>
<dbReference type="NCBIfam" id="NF006625">
    <property type="entry name" value="PRK09194.1"/>
    <property type="match status" value="1"/>
</dbReference>
<comment type="domain">
    <text evidence="10">Consists of three domains: the N-terminal catalytic domain, the editing domain and the C-terminal anticodon-binding domain.</text>
</comment>
<evidence type="ECO:0000256" key="9">
    <source>
        <dbReference type="ARBA" id="ARBA00047671"/>
    </source>
</evidence>
<dbReference type="InterPro" id="IPR045864">
    <property type="entry name" value="aa-tRNA-synth_II/BPL/LPL"/>
</dbReference>
<keyword evidence="7 10" id="KW-0648">Protein biosynthesis</keyword>
<dbReference type="InterPro" id="IPR002314">
    <property type="entry name" value="aa-tRNA-synt_IIb"/>
</dbReference>
<dbReference type="SUPFAM" id="SSF55826">
    <property type="entry name" value="YbaK/ProRS associated domain"/>
    <property type="match status" value="1"/>
</dbReference>
<dbReference type="SUPFAM" id="SSF55681">
    <property type="entry name" value="Class II aaRS and biotin synthetases"/>
    <property type="match status" value="1"/>
</dbReference>
<dbReference type="InterPro" id="IPR007214">
    <property type="entry name" value="YbaK/aa-tRNA-synth-assoc-dom"/>
</dbReference>
<keyword evidence="6 10" id="KW-0067">ATP-binding</keyword>
<dbReference type="PANTHER" id="PTHR42753">
    <property type="entry name" value="MITOCHONDRIAL RIBOSOME PROTEIN L39/PROLYL-TRNA LIGASE FAMILY MEMBER"/>
    <property type="match status" value="1"/>
</dbReference>
<dbReference type="Pfam" id="PF00587">
    <property type="entry name" value="tRNA-synt_2b"/>
    <property type="match status" value="1"/>
</dbReference>
<dbReference type="InterPro" id="IPR044140">
    <property type="entry name" value="ProRS_anticodon_short"/>
</dbReference>
<keyword evidence="5 10" id="KW-0547">Nucleotide-binding</keyword>
<accession>A0AAX4HPM0</accession>
<dbReference type="Gene3D" id="3.30.930.10">
    <property type="entry name" value="Bira Bifunctional Protein, Domain 2"/>
    <property type="match status" value="2"/>
</dbReference>
<dbReference type="InterPro" id="IPR036754">
    <property type="entry name" value="YbaK/aa-tRNA-synt-asso_dom_sf"/>
</dbReference>
<keyword evidence="3 10" id="KW-0963">Cytoplasm</keyword>
<dbReference type="GO" id="GO:0006433">
    <property type="term" value="P:prolyl-tRNA aminoacylation"/>
    <property type="evidence" value="ECO:0007669"/>
    <property type="project" value="UniProtKB-UniRule"/>
</dbReference>
<comment type="catalytic activity">
    <reaction evidence="9 10">
        <text>tRNA(Pro) + L-proline + ATP = L-prolyl-tRNA(Pro) + AMP + diphosphate</text>
        <dbReference type="Rhea" id="RHEA:14305"/>
        <dbReference type="Rhea" id="RHEA-COMP:9700"/>
        <dbReference type="Rhea" id="RHEA-COMP:9702"/>
        <dbReference type="ChEBI" id="CHEBI:30616"/>
        <dbReference type="ChEBI" id="CHEBI:33019"/>
        <dbReference type="ChEBI" id="CHEBI:60039"/>
        <dbReference type="ChEBI" id="CHEBI:78442"/>
        <dbReference type="ChEBI" id="CHEBI:78532"/>
        <dbReference type="ChEBI" id="CHEBI:456215"/>
        <dbReference type="EC" id="6.1.1.15"/>
    </reaction>
</comment>
<dbReference type="PRINTS" id="PR01046">
    <property type="entry name" value="TRNASYNTHPRO"/>
</dbReference>
<dbReference type="GO" id="GO:0004827">
    <property type="term" value="F:proline-tRNA ligase activity"/>
    <property type="evidence" value="ECO:0007669"/>
    <property type="project" value="UniProtKB-UniRule"/>
</dbReference>
<dbReference type="KEGG" id="psti:SOO65_00755"/>
<evidence type="ECO:0000313" key="12">
    <source>
        <dbReference type="EMBL" id="WPU65271.1"/>
    </source>
</evidence>
<dbReference type="InterPro" id="IPR033730">
    <property type="entry name" value="ProRS_core_prok"/>
</dbReference>
<dbReference type="NCBIfam" id="TIGR00409">
    <property type="entry name" value="proS_fam_II"/>
    <property type="match status" value="1"/>
</dbReference>
<evidence type="ECO:0000256" key="6">
    <source>
        <dbReference type="ARBA" id="ARBA00022840"/>
    </source>
</evidence>
<evidence type="ECO:0000256" key="2">
    <source>
        <dbReference type="ARBA" id="ARBA00011738"/>
    </source>
</evidence>
<dbReference type="GO" id="GO:0005829">
    <property type="term" value="C:cytosol"/>
    <property type="evidence" value="ECO:0007669"/>
    <property type="project" value="TreeGrafter"/>
</dbReference>
<dbReference type="Pfam" id="PF04073">
    <property type="entry name" value="tRNA_edit"/>
    <property type="match status" value="1"/>
</dbReference>
<keyword evidence="4 10" id="KW-0436">Ligase</keyword>
<evidence type="ECO:0000256" key="3">
    <source>
        <dbReference type="ARBA" id="ARBA00022490"/>
    </source>
</evidence>
<evidence type="ECO:0000256" key="5">
    <source>
        <dbReference type="ARBA" id="ARBA00022741"/>
    </source>
</evidence>
<dbReference type="Gene3D" id="3.40.50.800">
    <property type="entry name" value="Anticodon-binding domain"/>
    <property type="match status" value="1"/>
</dbReference>
<organism evidence="12 13">
    <name type="scientific">Peredibacter starrii</name>
    <dbReference type="NCBI Taxonomy" id="28202"/>
    <lineage>
        <taxon>Bacteria</taxon>
        <taxon>Pseudomonadati</taxon>
        <taxon>Bdellovibrionota</taxon>
        <taxon>Bacteriovoracia</taxon>
        <taxon>Bacteriovoracales</taxon>
        <taxon>Bacteriovoracaceae</taxon>
        <taxon>Peredibacter</taxon>
    </lineage>
</organism>
<evidence type="ECO:0000256" key="10">
    <source>
        <dbReference type="HAMAP-Rule" id="MF_01569"/>
    </source>
</evidence>
<dbReference type="EMBL" id="CP139487">
    <property type="protein sequence ID" value="WPU65271.1"/>
    <property type="molecule type" value="Genomic_DNA"/>
</dbReference>
<dbReference type="Pfam" id="PF03129">
    <property type="entry name" value="HGTP_anticodon"/>
    <property type="match status" value="1"/>
</dbReference>
<sequence length="576" mass="64737">MRLSQGYWQTLKETPNDAEVVSQQLMIRAGLIYKTGAGLYTLQPMAFKTYKKIENIVREELDKINCFEVLMPVITPAELWQESGRWDAMGGQMLKMKDRAERELCVSPTNEETVTDLFRRTVNSYKQLPVCLYHINTKFRDEIRPRFGLMRAREFIMKDGYSFHNDKDSLDKFYEEIYGAYENIFRRMGLEFIAVEADGGNMAAGGAKTHEFQVVADNGEDYVVTIPRTKFAANIEKAITVRKNIASAPAAELTKFATPNQKTCEEVCAAHGMPITQSLKSLVMHSVINGKDQFFMVMLLGDDSLNEVKFKNKVNAEHIRPAQQAELDRLGLVKGFMGPGTTAEGFKVIYDEAIDMNASYVVGANEPEHHMKGFVPARDTKPKHFRADMRLAKEGDYIGDDQIVLKKGIEVGHIFQLGDKYTKAMKVTVLNEQGKGVTPLMGCYGIGMTRVMAAAIEQNNDKDGIIWPASIAPYDVYLCFIGKTPETKALAEELNSSIKKAGLETLFDDRQLGPGQMFKDADLIGLPLRVTLGERDYLATGEIEVKIRKTGETLKVKKDDLVPTIKKKLEELGRWA</sequence>
<dbReference type="InterPro" id="IPR002316">
    <property type="entry name" value="Pro-tRNA-ligase_IIa"/>
</dbReference>
<dbReference type="HAMAP" id="MF_01569">
    <property type="entry name" value="Pro_tRNA_synth_type1"/>
    <property type="match status" value="1"/>
</dbReference>
<dbReference type="PROSITE" id="PS50862">
    <property type="entry name" value="AA_TRNA_LIGASE_II"/>
    <property type="match status" value="1"/>
</dbReference>
<dbReference type="InterPro" id="IPR004154">
    <property type="entry name" value="Anticodon-bd"/>
</dbReference>
<comment type="subcellular location">
    <subcellularLocation>
        <location evidence="1 10">Cytoplasm</location>
    </subcellularLocation>
</comment>
<comment type="subunit">
    <text evidence="2 10">Homodimer.</text>
</comment>
<dbReference type="InterPro" id="IPR050062">
    <property type="entry name" value="Pro-tRNA_synthetase"/>
</dbReference>
<protein>
    <recommendedName>
        <fullName evidence="10">Proline--tRNA ligase</fullName>
        <ecNumber evidence="10">6.1.1.15</ecNumber>
    </recommendedName>
    <alternativeName>
        <fullName evidence="10">Prolyl-tRNA synthetase</fullName>
        <shortName evidence="10">ProRS</shortName>
    </alternativeName>
</protein>
<dbReference type="InterPro" id="IPR004500">
    <property type="entry name" value="Pro-tRNA-synth_IIa_bac-type"/>
</dbReference>
<reference evidence="12 13" key="1">
    <citation type="submission" date="2023-11" db="EMBL/GenBank/DDBJ databases">
        <title>Peredibacter starrii A3.12.</title>
        <authorList>
            <person name="Mitchell R.J."/>
        </authorList>
    </citation>
    <scope>NUCLEOTIDE SEQUENCE [LARGE SCALE GENOMIC DNA]</scope>
    <source>
        <strain evidence="12 13">A3.12</strain>
    </source>
</reference>
<evidence type="ECO:0000256" key="1">
    <source>
        <dbReference type="ARBA" id="ARBA00004496"/>
    </source>
</evidence>
<evidence type="ECO:0000313" key="13">
    <source>
        <dbReference type="Proteomes" id="UP001324634"/>
    </source>
</evidence>
<gene>
    <name evidence="10" type="primary">proS</name>
    <name evidence="12" type="ORF">SOO65_00755</name>
</gene>
<comment type="function">
    <text evidence="10">Catalyzes the attachment of proline to tRNA(Pro) in a two-step reaction: proline is first activated by ATP to form Pro-AMP and then transferred to the acceptor end of tRNA(Pro). As ProRS can inadvertently accommodate and process non-cognate amino acids such as alanine and cysteine, to avoid such errors it has two additional distinct editing activities against alanine. One activity is designated as 'pretransfer' editing and involves the tRNA(Pro)-independent hydrolysis of activated Ala-AMP. The other activity is designated 'posttransfer' editing and involves deacylation of mischarged Ala-tRNA(Pro). The misacylated Cys-tRNA(Pro) is not edited by ProRS.</text>
</comment>
<feature type="domain" description="Aminoacyl-transfer RNA synthetases class-II family profile" evidence="11">
    <location>
        <begin position="38"/>
        <end position="468"/>
    </location>
</feature>
<dbReference type="GO" id="GO:0005524">
    <property type="term" value="F:ATP binding"/>
    <property type="evidence" value="ECO:0007669"/>
    <property type="project" value="UniProtKB-UniRule"/>
</dbReference>
<keyword evidence="13" id="KW-1185">Reference proteome</keyword>
<dbReference type="InterPro" id="IPR036621">
    <property type="entry name" value="Anticodon-bd_dom_sf"/>
</dbReference>
<keyword evidence="8 10" id="KW-0030">Aminoacyl-tRNA synthetase</keyword>
<evidence type="ECO:0000256" key="4">
    <source>
        <dbReference type="ARBA" id="ARBA00022598"/>
    </source>
</evidence>
<dbReference type="InterPro" id="IPR006195">
    <property type="entry name" value="aa-tRNA-synth_II"/>
</dbReference>
<dbReference type="AlphaFoldDB" id="A0AAX4HPM0"/>
<name>A0AAX4HPM0_9BACT</name>
<dbReference type="CDD" id="cd00861">
    <property type="entry name" value="ProRS_anticodon_short"/>
    <property type="match status" value="1"/>
</dbReference>
<evidence type="ECO:0000256" key="8">
    <source>
        <dbReference type="ARBA" id="ARBA00023146"/>
    </source>
</evidence>